<dbReference type="SMART" id="SM00895">
    <property type="entry name" value="FCD"/>
    <property type="match status" value="1"/>
</dbReference>
<dbReference type="PANTHER" id="PTHR43537">
    <property type="entry name" value="TRANSCRIPTIONAL REGULATOR, GNTR FAMILY"/>
    <property type="match status" value="1"/>
</dbReference>
<reference evidence="5 6" key="1">
    <citation type="submission" date="2023-09" db="EMBL/GenBank/DDBJ databases">
        <title>Xinfangfangia sedmenti sp. nov., isolated the sedment.</title>
        <authorList>
            <person name="Xu L."/>
        </authorList>
    </citation>
    <scope>NUCLEOTIDE SEQUENCE [LARGE SCALE GENOMIC DNA]</scope>
    <source>
        <strain evidence="5 6">LG-4</strain>
    </source>
</reference>
<organism evidence="5 6">
    <name type="scientific">Ruixingdingia sedimenti</name>
    <dbReference type="NCBI Taxonomy" id="3073604"/>
    <lineage>
        <taxon>Bacteria</taxon>
        <taxon>Pseudomonadati</taxon>
        <taxon>Pseudomonadota</taxon>
        <taxon>Alphaproteobacteria</taxon>
        <taxon>Rhodobacterales</taxon>
        <taxon>Paracoccaceae</taxon>
        <taxon>Ruixingdingia</taxon>
    </lineage>
</organism>
<dbReference type="SUPFAM" id="SSF46785">
    <property type="entry name" value="Winged helix' DNA-binding domain"/>
    <property type="match status" value="1"/>
</dbReference>
<dbReference type="InterPro" id="IPR000524">
    <property type="entry name" value="Tscrpt_reg_HTH_GntR"/>
</dbReference>
<evidence type="ECO:0000256" key="1">
    <source>
        <dbReference type="ARBA" id="ARBA00023015"/>
    </source>
</evidence>
<dbReference type="EMBL" id="JAVKPH010000013">
    <property type="protein sequence ID" value="MDR5653409.1"/>
    <property type="molecule type" value="Genomic_DNA"/>
</dbReference>
<dbReference type="PANTHER" id="PTHR43537:SF24">
    <property type="entry name" value="GLUCONATE OPERON TRANSCRIPTIONAL REPRESSOR"/>
    <property type="match status" value="1"/>
</dbReference>
<keyword evidence="2" id="KW-0238">DNA-binding</keyword>
<feature type="domain" description="HTH gntR-type" evidence="4">
    <location>
        <begin position="8"/>
        <end position="75"/>
    </location>
</feature>
<proteinExistence type="predicted"/>
<evidence type="ECO:0000256" key="2">
    <source>
        <dbReference type="ARBA" id="ARBA00023125"/>
    </source>
</evidence>
<dbReference type="Pfam" id="PF07729">
    <property type="entry name" value="FCD"/>
    <property type="match status" value="1"/>
</dbReference>
<dbReference type="RefSeq" id="WP_310457647.1">
    <property type="nucleotide sequence ID" value="NZ_JAVKPH010000013.1"/>
</dbReference>
<protein>
    <submittedName>
        <fullName evidence="5">GntR family transcriptional regulator</fullName>
    </submittedName>
</protein>
<dbReference type="InterPro" id="IPR011711">
    <property type="entry name" value="GntR_C"/>
</dbReference>
<evidence type="ECO:0000259" key="4">
    <source>
        <dbReference type="PROSITE" id="PS50949"/>
    </source>
</evidence>
<sequence>MELAVEPKTVLRQAVEKLRGAIVSGVFKPGQRLVETDLCEKLRVSRPSLREALRVLETEKLIVIAPNRGPFVVELTWAQAQEIYLVRALLEGEASALCARNATDDDIARMQTALNAFAAATAANDSEGRIRYTAEFYDALQRASGNQTINEVLQGLVSRINVLRVRSMARGDRASESLREMTAIFAAIVARDPDAARQASMEHINNAAIAAEAAFHGR</sequence>
<evidence type="ECO:0000313" key="6">
    <source>
        <dbReference type="Proteomes" id="UP001247754"/>
    </source>
</evidence>
<comment type="caution">
    <text evidence="5">The sequence shown here is derived from an EMBL/GenBank/DDBJ whole genome shotgun (WGS) entry which is preliminary data.</text>
</comment>
<name>A0ABU1FAE9_9RHOB</name>
<dbReference type="InterPro" id="IPR036390">
    <property type="entry name" value="WH_DNA-bd_sf"/>
</dbReference>
<keyword evidence="1" id="KW-0805">Transcription regulation</keyword>
<gene>
    <name evidence="5" type="ORF">RGD00_12395</name>
</gene>
<dbReference type="InterPro" id="IPR008920">
    <property type="entry name" value="TF_FadR/GntR_C"/>
</dbReference>
<dbReference type="Gene3D" id="1.20.120.530">
    <property type="entry name" value="GntR ligand-binding domain-like"/>
    <property type="match status" value="1"/>
</dbReference>
<dbReference type="InterPro" id="IPR036388">
    <property type="entry name" value="WH-like_DNA-bd_sf"/>
</dbReference>
<evidence type="ECO:0000313" key="5">
    <source>
        <dbReference type="EMBL" id="MDR5653409.1"/>
    </source>
</evidence>
<keyword evidence="3" id="KW-0804">Transcription</keyword>
<dbReference type="Pfam" id="PF00392">
    <property type="entry name" value="GntR"/>
    <property type="match status" value="1"/>
</dbReference>
<evidence type="ECO:0000256" key="3">
    <source>
        <dbReference type="ARBA" id="ARBA00023163"/>
    </source>
</evidence>
<dbReference type="Gene3D" id="1.10.10.10">
    <property type="entry name" value="Winged helix-like DNA-binding domain superfamily/Winged helix DNA-binding domain"/>
    <property type="match status" value="1"/>
</dbReference>
<dbReference type="SMART" id="SM00345">
    <property type="entry name" value="HTH_GNTR"/>
    <property type="match status" value="1"/>
</dbReference>
<keyword evidence="6" id="KW-1185">Reference proteome</keyword>
<dbReference type="PROSITE" id="PS50949">
    <property type="entry name" value="HTH_GNTR"/>
    <property type="match status" value="1"/>
</dbReference>
<accession>A0ABU1FAE9</accession>
<dbReference type="CDD" id="cd07377">
    <property type="entry name" value="WHTH_GntR"/>
    <property type="match status" value="1"/>
</dbReference>
<dbReference type="Proteomes" id="UP001247754">
    <property type="component" value="Unassembled WGS sequence"/>
</dbReference>
<dbReference type="SUPFAM" id="SSF48008">
    <property type="entry name" value="GntR ligand-binding domain-like"/>
    <property type="match status" value="1"/>
</dbReference>